<evidence type="ECO:0000313" key="2">
    <source>
        <dbReference type="Proteomes" id="UP000035213"/>
    </source>
</evidence>
<dbReference type="InterPro" id="IPR032315">
    <property type="entry name" value="DUF4846"/>
</dbReference>
<dbReference type="AlphaFoldDB" id="A0A0G3LZS0"/>
<evidence type="ECO:0008006" key="3">
    <source>
        <dbReference type="Google" id="ProtNLM"/>
    </source>
</evidence>
<reference evidence="1 2" key="1">
    <citation type="submission" date="2014-11" db="EMBL/GenBank/DDBJ databases">
        <authorList>
            <person name="Park G.-S."/>
            <person name="Hong S.-J."/>
            <person name="Jung B.K."/>
            <person name="Khan A.R."/>
            <person name="Kwak Y."/>
            <person name="Shin J.-H."/>
        </authorList>
    </citation>
    <scope>NUCLEOTIDE SEQUENCE [LARGE SCALE GENOMIC DNA]</scope>
    <source>
        <strain evidence="1 2">DSM 27622</strain>
    </source>
</reference>
<dbReference type="STRING" id="1324352.OK18_03825"/>
<gene>
    <name evidence="1" type="ORF">OK18_03825</name>
</gene>
<organism evidence="1 2">
    <name type="scientific">Chryseobacterium gallinarum</name>
    <dbReference type="NCBI Taxonomy" id="1324352"/>
    <lineage>
        <taxon>Bacteria</taxon>
        <taxon>Pseudomonadati</taxon>
        <taxon>Bacteroidota</taxon>
        <taxon>Flavobacteriia</taxon>
        <taxon>Flavobacteriales</taxon>
        <taxon>Weeksellaceae</taxon>
        <taxon>Chryseobacterium group</taxon>
        <taxon>Chryseobacterium</taxon>
    </lineage>
</organism>
<evidence type="ECO:0000313" key="1">
    <source>
        <dbReference type="EMBL" id="AKK71880.1"/>
    </source>
</evidence>
<dbReference type="Pfam" id="PF16138">
    <property type="entry name" value="DUF4846"/>
    <property type="match status" value="1"/>
</dbReference>
<protein>
    <recommendedName>
        <fullName evidence="3">DUF4846 domain-containing protein</fullName>
    </recommendedName>
</protein>
<dbReference type="KEGG" id="cgn:OK18_03825"/>
<dbReference type="Proteomes" id="UP000035213">
    <property type="component" value="Chromosome"/>
</dbReference>
<accession>A0A0G3LZS0</accession>
<proteinExistence type="predicted"/>
<dbReference type="PATRIC" id="fig|1324352.5.peg.825"/>
<name>A0A0G3LZS0_CHRGL</name>
<dbReference type="PROSITE" id="PS51257">
    <property type="entry name" value="PROKAR_LIPOPROTEIN"/>
    <property type="match status" value="1"/>
</dbReference>
<sequence length="293" mass="33359">MNMKRISSGLIIAMLLLSCTHDKTPSSNRNSQNTKDKAAESLLKINQHKITIKERFSPPKDYKWVDEKSDSFGYFIENFKLKSYGSPVLKYDGTPVSTQHLHEAVFDIDTGNKDLQQCADAVIRLRAEYLYKAKKYDEIRFHFTSGDLLSWNDYKNGTRAFVSGNSVSFRKTANFDDSYQNFRNYLDLIFNYAGTISLNKETKPVAQNPDIKTGDILITPGSPGHVVFIAGVCKNKQGKRLFLLGEGFTPAQSVHLLSNPFNKNISPWYDLDIHAQETKTARYIFKPTNLRSF</sequence>
<dbReference type="EMBL" id="CP009928">
    <property type="protein sequence ID" value="AKK71880.1"/>
    <property type="molecule type" value="Genomic_DNA"/>
</dbReference>